<sequence length="73" mass="8430">MQIHIHAHNYDDYFLAIHATCFTSVPLESRAFWIRRQIATATSRLALRPVHQNVLSAAYGIRAEEPEIDLREP</sequence>
<comment type="caution">
    <text evidence="1">The sequence shown here is derived from an EMBL/GenBank/DDBJ whole genome shotgun (WGS) entry which is preliminary data.</text>
</comment>
<dbReference type="EMBL" id="SRLO01003500">
    <property type="protein sequence ID" value="TNN31413.1"/>
    <property type="molecule type" value="Genomic_DNA"/>
</dbReference>
<dbReference type="AlphaFoldDB" id="A0A4Z2ERL1"/>
<evidence type="ECO:0000313" key="1">
    <source>
        <dbReference type="EMBL" id="TNN31413.1"/>
    </source>
</evidence>
<accession>A0A4Z2ERL1</accession>
<name>A0A4Z2ERL1_9TELE</name>
<reference evidence="1 2" key="1">
    <citation type="submission" date="2019-03" db="EMBL/GenBank/DDBJ databases">
        <title>First draft genome of Liparis tanakae, snailfish: a comprehensive survey of snailfish specific genes.</title>
        <authorList>
            <person name="Kim W."/>
            <person name="Song I."/>
            <person name="Jeong J.-H."/>
            <person name="Kim D."/>
            <person name="Kim S."/>
            <person name="Ryu S."/>
            <person name="Song J.Y."/>
            <person name="Lee S.K."/>
        </authorList>
    </citation>
    <scope>NUCLEOTIDE SEQUENCE [LARGE SCALE GENOMIC DNA]</scope>
    <source>
        <tissue evidence="1">Muscle</tissue>
    </source>
</reference>
<keyword evidence="2" id="KW-1185">Reference proteome</keyword>
<gene>
    <name evidence="1" type="ORF">EYF80_058435</name>
</gene>
<proteinExistence type="predicted"/>
<protein>
    <submittedName>
        <fullName evidence="1">Uncharacterized protein</fullName>
    </submittedName>
</protein>
<dbReference type="Proteomes" id="UP000314294">
    <property type="component" value="Unassembled WGS sequence"/>
</dbReference>
<evidence type="ECO:0000313" key="2">
    <source>
        <dbReference type="Proteomes" id="UP000314294"/>
    </source>
</evidence>
<organism evidence="1 2">
    <name type="scientific">Liparis tanakae</name>
    <name type="common">Tanaka's snailfish</name>
    <dbReference type="NCBI Taxonomy" id="230148"/>
    <lineage>
        <taxon>Eukaryota</taxon>
        <taxon>Metazoa</taxon>
        <taxon>Chordata</taxon>
        <taxon>Craniata</taxon>
        <taxon>Vertebrata</taxon>
        <taxon>Euteleostomi</taxon>
        <taxon>Actinopterygii</taxon>
        <taxon>Neopterygii</taxon>
        <taxon>Teleostei</taxon>
        <taxon>Neoteleostei</taxon>
        <taxon>Acanthomorphata</taxon>
        <taxon>Eupercaria</taxon>
        <taxon>Perciformes</taxon>
        <taxon>Cottioidei</taxon>
        <taxon>Cottales</taxon>
        <taxon>Liparidae</taxon>
        <taxon>Liparis</taxon>
    </lineage>
</organism>